<reference evidence="6" key="1">
    <citation type="submission" date="2023-08" db="EMBL/GenBank/DDBJ databases">
        <title>A de novo genome assembly of Solanum verrucosum Schlechtendal, a Mexican diploid species geographically isolated from the other diploid A-genome species in potato relatives.</title>
        <authorList>
            <person name="Hosaka K."/>
        </authorList>
    </citation>
    <scope>NUCLEOTIDE SEQUENCE</scope>
    <source>
        <tissue evidence="6">Young leaves</tissue>
    </source>
</reference>
<dbReference type="Gene3D" id="2.120.10.30">
    <property type="entry name" value="TolB, C-terminal domain"/>
    <property type="match status" value="1"/>
</dbReference>
<dbReference type="InterPro" id="IPR018119">
    <property type="entry name" value="Strictosidine_synth_cons-reg"/>
</dbReference>
<dbReference type="PANTHER" id="PTHR10426:SF136">
    <property type="entry name" value="PROTEIN STRICTOSIDINE SYNTHASE-LIKE 9-LIKE"/>
    <property type="match status" value="1"/>
</dbReference>
<evidence type="ECO:0000256" key="4">
    <source>
        <dbReference type="ARBA" id="ARBA00023180"/>
    </source>
</evidence>
<comment type="similarity">
    <text evidence="2">Belongs to the strictosidine synthase family.</text>
</comment>
<dbReference type="Pfam" id="PF03088">
    <property type="entry name" value="Str_synth"/>
    <property type="match status" value="1"/>
</dbReference>
<dbReference type="PANTHER" id="PTHR10426">
    <property type="entry name" value="STRICTOSIDINE SYNTHASE-RELATED"/>
    <property type="match status" value="1"/>
</dbReference>
<sequence>GNKIHYFHNCFLKDMASMMRAIFIIFCFPIAYSQMVMEPLLPLKKLQLPSGTVGPEAIAFDILGNGPYTSVADGRVLKYQGPRIGFTDFATTSPLRTKEVCDGKNDPNLLIKCGRPLGIGFYYRSGDLYIADINYGLLVVGRNGGPARQLVTGIDGNPFAFTNAVDIDQLNGVVYFTDSGSIFRATSNITLLLESKDTTGRLFKYDIRTNQVTLLLSGLAGPAGVAVSLDGSYVLVTELIANRIKRFWIRGRKANTAEVFTNLNGYPDNIKKTILGDYFVAVNVVNNQSMTPPKFSFAQRINVLGNVIVSLNLSAQYRDSISEVQEQFGRLYIGSLKEDFVGVYGV</sequence>
<evidence type="ECO:0000256" key="3">
    <source>
        <dbReference type="ARBA" id="ARBA00022554"/>
    </source>
</evidence>
<protein>
    <recommendedName>
        <fullName evidence="5">Strictosidine synthase conserved region domain-containing protein</fullName>
    </recommendedName>
</protein>
<gene>
    <name evidence="6" type="ORF">MTR67_051330</name>
</gene>
<dbReference type="GO" id="GO:0016787">
    <property type="term" value="F:hydrolase activity"/>
    <property type="evidence" value="ECO:0007669"/>
    <property type="project" value="TreeGrafter"/>
</dbReference>
<organism evidence="6 7">
    <name type="scientific">Solanum verrucosum</name>
    <dbReference type="NCBI Taxonomy" id="315347"/>
    <lineage>
        <taxon>Eukaryota</taxon>
        <taxon>Viridiplantae</taxon>
        <taxon>Streptophyta</taxon>
        <taxon>Embryophyta</taxon>
        <taxon>Tracheophyta</taxon>
        <taxon>Spermatophyta</taxon>
        <taxon>Magnoliopsida</taxon>
        <taxon>eudicotyledons</taxon>
        <taxon>Gunneridae</taxon>
        <taxon>Pentapetalae</taxon>
        <taxon>asterids</taxon>
        <taxon>lamiids</taxon>
        <taxon>Solanales</taxon>
        <taxon>Solanaceae</taxon>
        <taxon>Solanoideae</taxon>
        <taxon>Solaneae</taxon>
        <taxon>Solanum</taxon>
    </lineage>
</organism>
<dbReference type="InterPro" id="IPR011042">
    <property type="entry name" value="6-blade_b-propeller_TolB-like"/>
</dbReference>
<dbReference type="AlphaFoldDB" id="A0AAF0V4X3"/>
<proteinExistence type="inferred from homology"/>
<evidence type="ECO:0000313" key="6">
    <source>
        <dbReference type="EMBL" id="WMV57945.1"/>
    </source>
</evidence>
<evidence type="ECO:0000256" key="2">
    <source>
        <dbReference type="ARBA" id="ARBA00009191"/>
    </source>
</evidence>
<evidence type="ECO:0000259" key="5">
    <source>
        <dbReference type="Pfam" id="PF03088"/>
    </source>
</evidence>
<dbReference type="Pfam" id="PF20067">
    <property type="entry name" value="SSL_N"/>
    <property type="match status" value="1"/>
</dbReference>
<dbReference type="GO" id="GO:0012505">
    <property type="term" value="C:endomembrane system"/>
    <property type="evidence" value="ECO:0007669"/>
    <property type="project" value="TreeGrafter"/>
</dbReference>
<keyword evidence="3" id="KW-0926">Vacuole</keyword>
<evidence type="ECO:0000313" key="7">
    <source>
        <dbReference type="Proteomes" id="UP001234989"/>
    </source>
</evidence>
<keyword evidence="4" id="KW-0325">Glycoprotein</keyword>
<accession>A0AAF0V4X3</accession>
<evidence type="ECO:0000256" key="1">
    <source>
        <dbReference type="ARBA" id="ARBA00004116"/>
    </source>
</evidence>
<dbReference type="EMBL" id="CP133623">
    <property type="protein sequence ID" value="WMV57945.1"/>
    <property type="molecule type" value="Genomic_DNA"/>
</dbReference>
<feature type="domain" description="Strictosidine synthase conserved region" evidence="5">
    <location>
        <begin position="163"/>
        <end position="251"/>
    </location>
</feature>
<keyword evidence="7" id="KW-1185">Reference proteome</keyword>
<feature type="non-terminal residue" evidence="6">
    <location>
        <position position="1"/>
    </location>
</feature>
<dbReference type="SUPFAM" id="SSF63829">
    <property type="entry name" value="Calcium-dependent phosphotriesterase"/>
    <property type="match status" value="1"/>
</dbReference>
<dbReference type="Proteomes" id="UP001234989">
    <property type="component" value="Chromosome 12"/>
</dbReference>
<name>A0AAF0V4X3_SOLVR</name>
<dbReference type="GO" id="GO:0005773">
    <property type="term" value="C:vacuole"/>
    <property type="evidence" value="ECO:0007669"/>
    <property type="project" value="UniProtKB-SubCell"/>
</dbReference>
<comment type="subcellular location">
    <subcellularLocation>
        <location evidence="1">Vacuole</location>
    </subcellularLocation>
</comment>